<comment type="caution">
    <text evidence="1">The sequence shown here is derived from an EMBL/GenBank/DDBJ whole genome shotgun (WGS) entry which is preliminary data.</text>
</comment>
<gene>
    <name evidence="1" type="ORF">L2E82_49080</name>
</gene>
<accession>A0ACB8YZS4</accession>
<evidence type="ECO:0000313" key="1">
    <source>
        <dbReference type="EMBL" id="KAI3690868.1"/>
    </source>
</evidence>
<sequence length="242" mass="27180">MEEEHASDEDWLDMDNDGAGMEEHEEEIEKIQIVETAEDKETNGSVPLHARSVESRNCNAWREKQRSRRMMEADEEDSTTRVTGGIGITGGSLKDKPINISPKRGKEIATATYASGPAVVGLPDINNSPKSSGCFPFIGNDDEMDETQDLGEEDDLELTIHEEIEKKRKNRKKISRKHARNNGFTHGDRLSSSKQRSEGCSSRLEEIEQTFRIGEEIGVRFNCQRDLIEKAISREGAGKNRC</sequence>
<protein>
    <submittedName>
        <fullName evidence="1">Uncharacterized protein</fullName>
    </submittedName>
</protein>
<reference evidence="1 2" key="2">
    <citation type="journal article" date="2022" name="Mol. Ecol. Resour.">
        <title>The genomes of chicory, endive, great burdock and yacon provide insights into Asteraceae paleo-polyploidization history and plant inulin production.</title>
        <authorList>
            <person name="Fan W."/>
            <person name="Wang S."/>
            <person name="Wang H."/>
            <person name="Wang A."/>
            <person name="Jiang F."/>
            <person name="Liu H."/>
            <person name="Zhao H."/>
            <person name="Xu D."/>
            <person name="Zhang Y."/>
        </authorList>
    </citation>
    <scope>NUCLEOTIDE SEQUENCE [LARGE SCALE GENOMIC DNA]</scope>
    <source>
        <strain evidence="2">cv. Punajuju</strain>
        <tissue evidence="1">Leaves</tissue>
    </source>
</reference>
<dbReference type="EMBL" id="CM042017">
    <property type="protein sequence ID" value="KAI3690868.1"/>
    <property type="molecule type" value="Genomic_DNA"/>
</dbReference>
<keyword evidence="2" id="KW-1185">Reference proteome</keyword>
<organism evidence="1 2">
    <name type="scientific">Cichorium intybus</name>
    <name type="common">Chicory</name>
    <dbReference type="NCBI Taxonomy" id="13427"/>
    <lineage>
        <taxon>Eukaryota</taxon>
        <taxon>Viridiplantae</taxon>
        <taxon>Streptophyta</taxon>
        <taxon>Embryophyta</taxon>
        <taxon>Tracheophyta</taxon>
        <taxon>Spermatophyta</taxon>
        <taxon>Magnoliopsida</taxon>
        <taxon>eudicotyledons</taxon>
        <taxon>Gunneridae</taxon>
        <taxon>Pentapetalae</taxon>
        <taxon>asterids</taxon>
        <taxon>campanulids</taxon>
        <taxon>Asterales</taxon>
        <taxon>Asteraceae</taxon>
        <taxon>Cichorioideae</taxon>
        <taxon>Cichorieae</taxon>
        <taxon>Cichoriinae</taxon>
        <taxon>Cichorium</taxon>
    </lineage>
</organism>
<name>A0ACB8YZS4_CICIN</name>
<dbReference type="Proteomes" id="UP001055811">
    <property type="component" value="Linkage Group LG09"/>
</dbReference>
<proteinExistence type="predicted"/>
<reference evidence="2" key="1">
    <citation type="journal article" date="2022" name="Mol. Ecol. Resour.">
        <title>The genomes of chicory, endive, great burdock and yacon provide insights into Asteraceae palaeo-polyploidization history and plant inulin production.</title>
        <authorList>
            <person name="Fan W."/>
            <person name="Wang S."/>
            <person name="Wang H."/>
            <person name="Wang A."/>
            <person name="Jiang F."/>
            <person name="Liu H."/>
            <person name="Zhao H."/>
            <person name="Xu D."/>
            <person name="Zhang Y."/>
        </authorList>
    </citation>
    <scope>NUCLEOTIDE SEQUENCE [LARGE SCALE GENOMIC DNA]</scope>
    <source>
        <strain evidence="2">cv. Punajuju</strain>
    </source>
</reference>
<evidence type="ECO:0000313" key="2">
    <source>
        <dbReference type="Proteomes" id="UP001055811"/>
    </source>
</evidence>